<accession>A0ABW0ISV8</accession>
<organism evidence="3 4">
    <name type="scientific">Bosea eneae</name>
    <dbReference type="NCBI Taxonomy" id="151454"/>
    <lineage>
        <taxon>Bacteria</taxon>
        <taxon>Pseudomonadati</taxon>
        <taxon>Pseudomonadota</taxon>
        <taxon>Alphaproteobacteria</taxon>
        <taxon>Hyphomicrobiales</taxon>
        <taxon>Boseaceae</taxon>
        <taxon>Bosea</taxon>
    </lineage>
</organism>
<feature type="chain" id="PRO_5047146607" evidence="2">
    <location>
        <begin position="35"/>
        <end position="320"/>
    </location>
</feature>
<feature type="compositionally biased region" description="Low complexity" evidence="1">
    <location>
        <begin position="240"/>
        <end position="251"/>
    </location>
</feature>
<feature type="signal peptide" evidence="2">
    <location>
        <begin position="1"/>
        <end position="34"/>
    </location>
</feature>
<evidence type="ECO:0000256" key="1">
    <source>
        <dbReference type="SAM" id="MobiDB-lite"/>
    </source>
</evidence>
<proteinExistence type="predicted"/>
<feature type="compositionally biased region" description="Basic and acidic residues" evidence="1">
    <location>
        <begin position="254"/>
        <end position="265"/>
    </location>
</feature>
<name>A0ABW0ISV8_9HYPH</name>
<feature type="region of interest" description="Disordered" evidence="1">
    <location>
        <begin position="232"/>
        <end position="267"/>
    </location>
</feature>
<evidence type="ECO:0000313" key="3">
    <source>
        <dbReference type="EMBL" id="MFC5421164.1"/>
    </source>
</evidence>
<dbReference type="EMBL" id="JBHSLW010000026">
    <property type="protein sequence ID" value="MFC5421164.1"/>
    <property type="molecule type" value="Genomic_DNA"/>
</dbReference>
<evidence type="ECO:0000313" key="4">
    <source>
        <dbReference type="Proteomes" id="UP001596053"/>
    </source>
</evidence>
<gene>
    <name evidence="3" type="ORF">ACFPOB_16530</name>
</gene>
<protein>
    <submittedName>
        <fullName evidence="3">Uncharacterized protein</fullName>
    </submittedName>
</protein>
<keyword evidence="2" id="KW-0732">Signal</keyword>
<sequence length="320" mass="34081">MGFQLDQTARQRSSRLRLAVAALAVIVSAGAGLAQSDGGIPDAPKVAERPQSLKLEFSSRTISFGVAQAAREIMTTRQIPFAPGSWEVTSDARRAITQLRDIFRGNAPKGAPFAILVSGGDEVVNYRRARALRTQLIEMQLEDAGKVVIAARATGEGQAADDGKARVDLVPLDPARCGGCGDASFRTLALDTGVQKLVRASAEDAVVPASQVAGKDGKDTDVATAPLPPVRQQATEKAPQRVAAPVPRPAQKLAVDRSGEPRYDGRTVLVEPDDYGQQRRRISRSVSRGGCQMPDIIIDDYYPGGPLVGCDGSYGPRPRW</sequence>
<reference evidence="4" key="1">
    <citation type="journal article" date="2019" name="Int. J. Syst. Evol. Microbiol.">
        <title>The Global Catalogue of Microorganisms (GCM) 10K type strain sequencing project: providing services to taxonomists for standard genome sequencing and annotation.</title>
        <authorList>
            <consortium name="The Broad Institute Genomics Platform"/>
            <consortium name="The Broad Institute Genome Sequencing Center for Infectious Disease"/>
            <person name="Wu L."/>
            <person name="Ma J."/>
        </authorList>
    </citation>
    <scope>NUCLEOTIDE SEQUENCE [LARGE SCALE GENOMIC DNA]</scope>
    <source>
        <strain evidence="4">NCAIM B.01391</strain>
    </source>
</reference>
<dbReference type="RefSeq" id="WP_377799506.1">
    <property type="nucleotide sequence ID" value="NZ_JBHSLW010000026.1"/>
</dbReference>
<keyword evidence="4" id="KW-1185">Reference proteome</keyword>
<comment type="caution">
    <text evidence="3">The sequence shown here is derived from an EMBL/GenBank/DDBJ whole genome shotgun (WGS) entry which is preliminary data.</text>
</comment>
<dbReference type="Proteomes" id="UP001596053">
    <property type="component" value="Unassembled WGS sequence"/>
</dbReference>
<evidence type="ECO:0000256" key="2">
    <source>
        <dbReference type="SAM" id="SignalP"/>
    </source>
</evidence>